<dbReference type="PANTHER" id="PTHR43080">
    <property type="entry name" value="CBS DOMAIN-CONTAINING PROTEIN CBSX3, MITOCHONDRIAL"/>
    <property type="match status" value="1"/>
</dbReference>
<evidence type="ECO:0000259" key="3">
    <source>
        <dbReference type="PROSITE" id="PS51371"/>
    </source>
</evidence>
<dbReference type="InterPro" id="IPR044725">
    <property type="entry name" value="CBSX3_CBS_dom"/>
</dbReference>
<name>A0ABX1SBK4_9PSEU</name>
<dbReference type="InterPro" id="IPR000644">
    <property type="entry name" value="CBS_dom"/>
</dbReference>
<dbReference type="SMART" id="SM00116">
    <property type="entry name" value="CBS"/>
    <property type="match status" value="2"/>
</dbReference>
<protein>
    <submittedName>
        <fullName evidence="4">CBS domain-containing protein</fullName>
    </submittedName>
</protein>
<dbReference type="RefSeq" id="WP_169382393.1">
    <property type="nucleotide sequence ID" value="NZ_JAAXLA010000029.1"/>
</dbReference>
<dbReference type="Pfam" id="PF00571">
    <property type="entry name" value="CBS"/>
    <property type="match status" value="2"/>
</dbReference>
<comment type="caution">
    <text evidence="4">The sequence shown here is derived from an EMBL/GenBank/DDBJ whole genome shotgun (WGS) entry which is preliminary data.</text>
</comment>
<sequence>MRIADVLRGKGDSVATVGPAATVAEVIAALVDGNYGALPVVNGGRLVGIVSERDVVRRLHEHGPDLLRRPVTEIMVTDVVTCLPTDSTVDLARIMTSRRIRHLPVVVEGELRGIVSIGDVVKARIDTLEEERGQLESYIAG</sequence>
<organism evidence="4 5">
    <name type="scientific">Pseudonocardia acidicola</name>
    <dbReference type="NCBI Taxonomy" id="2724939"/>
    <lineage>
        <taxon>Bacteria</taxon>
        <taxon>Bacillati</taxon>
        <taxon>Actinomycetota</taxon>
        <taxon>Actinomycetes</taxon>
        <taxon>Pseudonocardiales</taxon>
        <taxon>Pseudonocardiaceae</taxon>
        <taxon>Pseudonocardia</taxon>
    </lineage>
</organism>
<dbReference type="Proteomes" id="UP000820669">
    <property type="component" value="Unassembled WGS sequence"/>
</dbReference>
<proteinExistence type="predicted"/>
<gene>
    <name evidence="4" type="ORF">HF526_16775</name>
</gene>
<dbReference type="Gene3D" id="3.10.580.10">
    <property type="entry name" value="CBS-domain"/>
    <property type="match status" value="1"/>
</dbReference>
<evidence type="ECO:0000256" key="1">
    <source>
        <dbReference type="ARBA" id="ARBA00023122"/>
    </source>
</evidence>
<accession>A0ABX1SBK4</accession>
<dbReference type="InterPro" id="IPR051257">
    <property type="entry name" value="Diverse_CBS-Domain"/>
</dbReference>
<dbReference type="PANTHER" id="PTHR43080:SF2">
    <property type="entry name" value="CBS DOMAIN-CONTAINING PROTEIN"/>
    <property type="match status" value="1"/>
</dbReference>
<dbReference type="PROSITE" id="PS51371">
    <property type="entry name" value="CBS"/>
    <property type="match status" value="2"/>
</dbReference>
<evidence type="ECO:0000256" key="2">
    <source>
        <dbReference type="PROSITE-ProRule" id="PRU00703"/>
    </source>
</evidence>
<feature type="domain" description="CBS" evidence="3">
    <location>
        <begin position="6"/>
        <end position="66"/>
    </location>
</feature>
<keyword evidence="5" id="KW-1185">Reference proteome</keyword>
<dbReference type="InterPro" id="IPR046342">
    <property type="entry name" value="CBS_dom_sf"/>
</dbReference>
<dbReference type="CDD" id="cd04623">
    <property type="entry name" value="CBS_pair_bac_euk"/>
    <property type="match status" value="1"/>
</dbReference>
<keyword evidence="1 2" id="KW-0129">CBS domain</keyword>
<evidence type="ECO:0000313" key="5">
    <source>
        <dbReference type="Proteomes" id="UP000820669"/>
    </source>
</evidence>
<evidence type="ECO:0000313" key="4">
    <source>
        <dbReference type="EMBL" id="NMH98949.1"/>
    </source>
</evidence>
<feature type="domain" description="CBS" evidence="3">
    <location>
        <begin position="75"/>
        <end position="130"/>
    </location>
</feature>
<dbReference type="EMBL" id="JAAXLA010000029">
    <property type="protein sequence ID" value="NMH98949.1"/>
    <property type="molecule type" value="Genomic_DNA"/>
</dbReference>
<reference evidence="4 5" key="1">
    <citation type="submission" date="2020-04" db="EMBL/GenBank/DDBJ databases">
        <authorList>
            <person name="Klaysubun C."/>
            <person name="Duangmal K."/>
            <person name="Lipun K."/>
        </authorList>
    </citation>
    <scope>NUCLEOTIDE SEQUENCE [LARGE SCALE GENOMIC DNA]</scope>
    <source>
        <strain evidence="4 5">K10HN5</strain>
    </source>
</reference>
<dbReference type="SUPFAM" id="SSF54631">
    <property type="entry name" value="CBS-domain pair"/>
    <property type="match status" value="1"/>
</dbReference>